<dbReference type="GO" id="GO:0016881">
    <property type="term" value="F:acid-amino acid ligase activity"/>
    <property type="evidence" value="ECO:0007669"/>
    <property type="project" value="UniProtKB-ARBA"/>
</dbReference>
<accession>A0A1A8TH94</accession>
<reference evidence="4 5" key="1">
    <citation type="submission" date="2016-06" db="EMBL/GenBank/DDBJ databases">
        <authorList>
            <person name="Kjaerup R.B."/>
            <person name="Dalgaard T.S."/>
            <person name="Juul-Madsen H.R."/>
        </authorList>
    </citation>
    <scope>NUCLEOTIDE SEQUENCE [LARGE SCALE GENOMIC DNA]</scope>
    <source>
        <strain evidence="4 5">CECT 8886</strain>
    </source>
</reference>
<dbReference type="Gene3D" id="1.10.510.40">
    <property type="match status" value="1"/>
</dbReference>
<evidence type="ECO:0000256" key="1">
    <source>
        <dbReference type="ARBA" id="ARBA00004924"/>
    </source>
</evidence>
<organism evidence="4 5">
    <name type="scientific">Marinomonas spartinae</name>
    <dbReference type="NCBI Taxonomy" id="1792290"/>
    <lineage>
        <taxon>Bacteria</taxon>
        <taxon>Pseudomonadati</taxon>
        <taxon>Pseudomonadota</taxon>
        <taxon>Gammaproteobacteria</taxon>
        <taxon>Oceanospirillales</taxon>
        <taxon>Oceanospirillaceae</taxon>
        <taxon>Marinomonas</taxon>
    </lineage>
</organism>
<protein>
    <submittedName>
        <fullName evidence="4">Aerobactin synthase</fullName>
        <ecNumber evidence="4">6.3.2.39</ecNumber>
    </submittedName>
</protein>
<dbReference type="OrthoDB" id="495728at2"/>
<dbReference type="InterPro" id="IPR037455">
    <property type="entry name" value="LucA/IucC-like"/>
</dbReference>
<sequence>MNTKTASEQVIQDLIDCLLAEDFFGDLNLMNVNDWNVQQSPSSKQTLKPYFQDAQSSMSKIWQWHYDLPEQRSIVTLLQPSITQAWERVPHNPVLLCQYDQCVELTPSDFLRYALEGVKDRYRGNEKGLALFQEVLDISVHQTQLSQDHRIESRHLLEKDNAAFFLAMEQWASLRDRPYHPLAKAKHGLSDQEYRAYQAEFNQPVTLNWVAIRKDWLQTGDGIVQLDRQQPSQYLLPDKQAETLLRELTELGLQESHVAIPVHPWQFDHVLEKQLDKQFAAGHCQRLTFTCGNFFASSSLRSMTPCFDSNEHLKLPMAIYSLGASRYLPAVKMINGGYSEKLLQQSKTLDPVLEEKLFLCEEDKWWAFMPPEATLFDEAPRHLSAMIRTYPNSLLKNPDTRIMPMAALGTPLHDSKDHFFDEWLSYRNLSQTKESVLMLFKELASCFFEVNLRMFRIGMLGEAHGQNAVFVWNKGQAHGMLLRDHDSLRIYVPWLEANGMTDPNYCIKPGHANTLYHDRPEDLLFWLQTLAIQVNMRSIIDTLSLIYNIENKQLWQVMGAEIKQLIKYIKFSDEVRSMLIHELFECDNWPQKHLLSPMIDRAGGPGSMPFGKGTVVNPFKQLS</sequence>
<gene>
    <name evidence="4" type="primary">iucC_1</name>
    <name evidence="4" type="ORF">MSP8886_02313</name>
</gene>
<dbReference type="Pfam" id="PF04183">
    <property type="entry name" value="IucA_IucC"/>
    <property type="match status" value="1"/>
</dbReference>
<keyword evidence="5" id="KW-1185">Reference proteome</keyword>
<dbReference type="AlphaFoldDB" id="A0A1A8TH94"/>
<evidence type="ECO:0000259" key="3">
    <source>
        <dbReference type="Pfam" id="PF06276"/>
    </source>
</evidence>
<evidence type="ECO:0000313" key="4">
    <source>
        <dbReference type="EMBL" id="SBS32016.1"/>
    </source>
</evidence>
<dbReference type="Proteomes" id="UP000092544">
    <property type="component" value="Unassembled WGS sequence"/>
</dbReference>
<dbReference type="RefSeq" id="WP_067016516.1">
    <property type="nucleotide sequence ID" value="NZ_FLOB01000004.1"/>
</dbReference>
<dbReference type="Pfam" id="PF06276">
    <property type="entry name" value="FhuF"/>
    <property type="match status" value="1"/>
</dbReference>
<dbReference type="GO" id="GO:0019290">
    <property type="term" value="P:siderophore biosynthetic process"/>
    <property type="evidence" value="ECO:0007669"/>
    <property type="project" value="InterPro"/>
</dbReference>
<dbReference type="PANTHER" id="PTHR34384">
    <property type="entry name" value="L-2,3-DIAMINOPROPANOATE--CITRATE LIGASE"/>
    <property type="match status" value="1"/>
</dbReference>
<feature type="domain" description="Aerobactin siderophore biosynthesis IucA/IucC-like C-terminal" evidence="3">
    <location>
        <begin position="455"/>
        <end position="597"/>
    </location>
</feature>
<name>A0A1A8TH94_9GAMM</name>
<dbReference type="InterPro" id="IPR022770">
    <property type="entry name" value="IucA/IucC-like_C"/>
</dbReference>
<proteinExistence type="predicted"/>
<evidence type="ECO:0000259" key="2">
    <source>
        <dbReference type="Pfam" id="PF04183"/>
    </source>
</evidence>
<feature type="domain" description="Aerobactin siderophore biosynthesis IucA/IucC N-terminal" evidence="2">
    <location>
        <begin position="165"/>
        <end position="408"/>
    </location>
</feature>
<dbReference type="PANTHER" id="PTHR34384:SF6">
    <property type="entry name" value="STAPHYLOFERRIN B SYNTHASE"/>
    <property type="match status" value="1"/>
</dbReference>
<dbReference type="EC" id="6.3.2.39" evidence="4"/>
<evidence type="ECO:0000313" key="5">
    <source>
        <dbReference type="Proteomes" id="UP000092544"/>
    </source>
</evidence>
<dbReference type="EMBL" id="FLOB01000004">
    <property type="protein sequence ID" value="SBS32016.1"/>
    <property type="molecule type" value="Genomic_DNA"/>
</dbReference>
<comment type="pathway">
    <text evidence="1">Siderophore biosynthesis.</text>
</comment>
<dbReference type="InterPro" id="IPR007310">
    <property type="entry name" value="Aerobactin_biosyn_IucA/IucC_N"/>
</dbReference>
<keyword evidence="4" id="KW-0436">Ligase</keyword>
<dbReference type="STRING" id="1792290.MSP8886_02313"/>